<dbReference type="CDD" id="cd01647">
    <property type="entry name" value="RT_LTR"/>
    <property type="match status" value="1"/>
</dbReference>
<feature type="domain" description="RNase H type-1" evidence="2">
    <location>
        <begin position="296"/>
        <end position="371"/>
    </location>
</feature>
<dbReference type="CDD" id="cd09279">
    <property type="entry name" value="RNase_HI_like"/>
    <property type="match status" value="1"/>
</dbReference>
<evidence type="ECO:0000259" key="2">
    <source>
        <dbReference type="Pfam" id="PF13456"/>
    </source>
</evidence>
<dbReference type="Pfam" id="PF13456">
    <property type="entry name" value="RVT_3"/>
    <property type="match status" value="1"/>
</dbReference>
<dbReference type="GO" id="GO:0004523">
    <property type="term" value="F:RNA-DNA hybrid ribonuclease activity"/>
    <property type="evidence" value="ECO:0007669"/>
    <property type="project" value="InterPro"/>
</dbReference>
<reference evidence="3" key="1">
    <citation type="submission" date="2023-05" db="EMBL/GenBank/DDBJ databases">
        <title>Nepenthes gracilis genome sequencing.</title>
        <authorList>
            <person name="Fukushima K."/>
        </authorList>
    </citation>
    <scope>NUCLEOTIDE SEQUENCE</scope>
    <source>
        <strain evidence="3">SING2019-196</strain>
    </source>
</reference>
<dbReference type="InterPro" id="IPR043128">
    <property type="entry name" value="Rev_trsase/Diguanyl_cyclase"/>
</dbReference>
<accession>A0AAD3P1J0</accession>
<dbReference type="InterPro" id="IPR053134">
    <property type="entry name" value="RNA-dir_DNA_polymerase"/>
</dbReference>
<name>A0AAD3P1J0_NEPGR</name>
<organism evidence="3 4">
    <name type="scientific">Nepenthes gracilis</name>
    <name type="common">Slender pitcher plant</name>
    <dbReference type="NCBI Taxonomy" id="150966"/>
    <lineage>
        <taxon>Eukaryota</taxon>
        <taxon>Viridiplantae</taxon>
        <taxon>Streptophyta</taxon>
        <taxon>Embryophyta</taxon>
        <taxon>Tracheophyta</taxon>
        <taxon>Spermatophyta</taxon>
        <taxon>Magnoliopsida</taxon>
        <taxon>eudicotyledons</taxon>
        <taxon>Gunneridae</taxon>
        <taxon>Pentapetalae</taxon>
        <taxon>Caryophyllales</taxon>
        <taxon>Nepenthaceae</taxon>
        <taxon>Nepenthes</taxon>
    </lineage>
</organism>
<dbReference type="InterPro" id="IPR002156">
    <property type="entry name" value="RNaseH_domain"/>
</dbReference>
<dbReference type="SUPFAM" id="SSF56672">
    <property type="entry name" value="DNA/RNA polymerases"/>
    <property type="match status" value="1"/>
</dbReference>
<comment type="caution">
    <text evidence="3">The sequence shown here is derived from an EMBL/GenBank/DDBJ whole genome shotgun (WGS) entry which is preliminary data.</text>
</comment>
<dbReference type="PANTHER" id="PTHR24559:SF430">
    <property type="entry name" value="RNA-DIRECTED DNA POLYMERASE"/>
    <property type="match status" value="1"/>
</dbReference>
<evidence type="ECO:0000313" key="3">
    <source>
        <dbReference type="EMBL" id="GMG98304.1"/>
    </source>
</evidence>
<feature type="domain" description="Reverse transcriptase" evidence="1">
    <location>
        <begin position="130"/>
        <end position="265"/>
    </location>
</feature>
<dbReference type="Gene3D" id="3.10.10.10">
    <property type="entry name" value="HIV Type 1 Reverse Transcriptase, subunit A, domain 1"/>
    <property type="match status" value="1"/>
</dbReference>
<dbReference type="InterPro" id="IPR036397">
    <property type="entry name" value="RNaseH_sf"/>
</dbReference>
<sequence length="391" mass="43592">MLTFLVVDLPSVYNAILGRPYLAAFGVGELDYRDETTLQQAQPGEATDLVPLNPEEPEKCVQIGGSLTGTLRAELIAFLQRNADIFAWTLANMPGISAKMMVHKLGLDHDRKPVRGVQYPDWLSNVVLVKKSNEKWGMCVDFTDVNKACPKDSFLLPRIDLLVDSMAGHELLDFIDAYSGYNQIQMSPKDEEHTSFMTDQGTYCYKVIPFGLKNAGATYQRLVNKIFKKQIGRNMEVYVDDMLVKSRVTGDHIRDLEESFEALSDFIVETTTPIYEEQPAENEEQPDEVPGWTLQVDGSFTDSGSGAGVILTTPDGFEIKYSLKLDFQATNNVAEYETLPAGLRLAKECSVKRLAVYSDSELVINQLMGLRGEQPFLGQVHCKGKGGRPRL</sequence>
<protein>
    <submittedName>
        <fullName evidence="3">Uncharacterized protein</fullName>
    </submittedName>
</protein>
<keyword evidence="4" id="KW-1185">Reference proteome</keyword>
<dbReference type="EMBL" id="BSYO01000001">
    <property type="protein sequence ID" value="GMG98304.1"/>
    <property type="molecule type" value="Genomic_DNA"/>
</dbReference>
<dbReference type="GO" id="GO:0003676">
    <property type="term" value="F:nucleic acid binding"/>
    <property type="evidence" value="ECO:0007669"/>
    <property type="project" value="InterPro"/>
</dbReference>
<dbReference type="Gene3D" id="3.30.420.10">
    <property type="entry name" value="Ribonuclease H-like superfamily/Ribonuclease H"/>
    <property type="match status" value="1"/>
</dbReference>
<dbReference type="Gene3D" id="3.30.70.270">
    <property type="match status" value="1"/>
</dbReference>
<dbReference type="Proteomes" id="UP001279734">
    <property type="component" value="Unassembled WGS sequence"/>
</dbReference>
<dbReference type="PANTHER" id="PTHR24559">
    <property type="entry name" value="TRANSPOSON TY3-I GAG-POL POLYPROTEIN"/>
    <property type="match status" value="1"/>
</dbReference>
<dbReference type="InterPro" id="IPR000477">
    <property type="entry name" value="RT_dom"/>
</dbReference>
<evidence type="ECO:0000259" key="1">
    <source>
        <dbReference type="Pfam" id="PF00078"/>
    </source>
</evidence>
<evidence type="ECO:0000313" key="4">
    <source>
        <dbReference type="Proteomes" id="UP001279734"/>
    </source>
</evidence>
<proteinExistence type="predicted"/>
<dbReference type="Pfam" id="PF00078">
    <property type="entry name" value="RVT_1"/>
    <property type="match status" value="1"/>
</dbReference>
<dbReference type="InterPro" id="IPR043502">
    <property type="entry name" value="DNA/RNA_pol_sf"/>
</dbReference>
<dbReference type="AlphaFoldDB" id="A0AAD3P1J0"/>
<gene>
    <name evidence="3" type="ORF">Nepgr_000144</name>
</gene>